<keyword evidence="4" id="KW-0653">Protein transport</keyword>
<protein>
    <submittedName>
        <fullName evidence="10">TOM1-like protein 5</fullName>
    </submittedName>
</protein>
<dbReference type="CDD" id="cd03561">
    <property type="entry name" value="VHS"/>
    <property type="match status" value="1"/>
</dbReference>
<organism evidence="9 10">
    <name type="scientific">Cicer arietinum</name>
    <name type="common">Chickpea</name>
    <name type="synonym">Garbanzo</name>
    <dbReference type="NCBI Taxonomy" id="3827"/>
    <lineage>
        <taxon>Eukaryota</taxon>
        <taxon>Viridiplantae</taxon>
        <taxon>Streptophyta</taxon>
        <taxon>Embryophyta</taxon>
        <taxon>Tracheophyta</taxon>
        <taxon>Spermatophyta</taxon>
        <taxon>Magnoliopsida</taxon>
        <taxon>eudicotyledons</taxon>
        <taxon>Gunneridae</taxon>
        <taxon>Pentapetalae</taxon>
        <taxon>rosids</taxon>
        <taxon>fabids</taxon>
        <taxon>Fabales</taxon>
        <taxon>Fabaceae</taxon>
        <taxon>Papilionoideae</taxon>
        <taxon>50 kb inversion clade</taxon>
        <taxon>NPAAA clade</taxon>
        <taxon>Hologalegina</taxon>
        <taxon>IRL clade</taxon>
        <taxon>Cicereae</taxon>
        <taxon>Cicer</taxon>
    </lineage>
</organism>
<dbReference type="KEGG" id="cam:101508883"/>
<dbReference type="InterPro" id="IPR044836">
    <property type="entry name" value="TOL_plant"/>
</dbReference>
<dbReference type="PROSITE" id="PS50179">
    <property type="entry name" value="VHS"/>
    <property type="match status" value="1"/>
</dbReference>
<evidence type="ECO:0000259" key="8">
    <source>
        <dbReference type="PROSITE" id="PS50909"/>
    </source>
</evidence>
<keyword evidence="5" id="KW-0472">Membrane</keyword>
<feature type="compositionally biased region" description="Polar residues" evidence="6">
    <location>
        <begin position="143"/>
        <end position="159"/>
    </location>
</feature>
<gene>
    <name evidence="10" type="primary">LOC101508883</name>
</gene>
<evidence type="ECO:0000256" key="4">
    <source>
        <dbReference type="ARBA" id="ARBA00022927"/>
    </source>
</evidence>
<dbReference type="InterPro" id="IPR004152">
    <property type="entry name" value="GAT_dom"/>
</dbReference>
<comment type="subcellular location">
    <subcellularLocation>
        <location evidence="1">Membrane</location>
        <topology evidence="1">Peripheral membrane protein</topology>
    </subcellularLocation>
</comment>
<evidence type="ECO:0000256" key="6">
    <source>
        <dbReference type="SAM" id="MobiDB-lite"/>
    </source>
</evidence>
<dbReference type="Pfam" id="PF00790">
    <property type="entry name" value="VHS"/>
    <property type="match status" value="1"/>
</dbReference>
<dbReference type="Pfam" id="PF03127">
    <property type="entry name" value="GAT"/>
    <property type="match status" value="1"/>
</dbReference>
<dbReference type="SUPFAM" id="SSF48464">
    <property type="entry name" value="ENTH/VHS domain"/>
    <property type="match status" value="1"/>
</dbReference>
<dbReference type="Gene3D" id="1.25.40.90">
    <property type="match status" value="1"/>
</dbReference>
<proteinExistence type="inferred from homology"/>
<dbReference type="PROSITE" id="PS50909">
    <property type="entry name" value="GAT"/>
    <property type="match status" value="1"/>
</dbReference>
<evidence type="ECO:0000256" key="5">
    <source>
        <dbReference type="ARBA" id="ARBA00023136"/>
    </source>
</evidence>
<dbReference type="eggNOG" id="KOG1087">
    <property type="taxonomic scope" value="Eukaryota"/>
</dbReference>
<keyword evidence="9" id="KW-1185">Reference proteome</keyword>
<comment type="similarity">
    <text evidence="2">Belongs to the TOM1 family.</text>
</comment>
<feature type="compositionally biased region" description="Low complexity" evidence="6">
    <location>
        <begin position="419"/>
        <end position="440"/>
    </location>
</feature>
<dbReference type="GO" id="GO:0035091">
    <property type="term" value="F:phosphatidylinositol binding"/>
    <property type="evidence" value="ECO:0007669"/>
    <property type="project" value="InterPro"/>
</dbReference>
<dbReference type="InterPro" id="IPR038425">
    <property type="entry name" value="GAT_sf"/>
</dbReference>
<dbReference type="InterPro" id="IPR008942">
    <property type="entry name" value="ENTH_VHS"/>
</dbReference>
<dbReference type="Proteomes" id="UP000087171">
    <property type="component" value="Chromosome Ca5"/>
</dbReference>
<evidence type="ECO:0000313" key="10">
    <source>
        <dbReference type="RefSeq" id="XP_004503010.1"/>
    </source>
</evidence>
<name>A0A1S2YEC9_CICAR</name>
<dbReference type="GO" id="GO:0005737">
    <property type="term" value="C:cytoplasm"/>
    <property type="evidence" value="ECO:0007669"/>
    <property type="project" value="UniProtKB-ARBA"/>
</dbReference>
<dbReference type="OrthoDB" id="2018246at2759"/>
<dbReference type="CDD" id="cd14231">
    <property type="entry name" value="GAT_GGA-like_plant"/>
    <property type="match status" value="1"/>
</dbReference>
<feature type="domain" description="VHS" evidence="7">
    <location>
        <begin position="9"/>
        <end position="138"/>
    </location>
</feature>
<feature type="region of interest" description="Disordered" evidence="6">
    <location>
        <begin position="143"/>
        <end position="168"/>
    </location>
</feature>
<dbReference type="AlphaFoldDB" id="A0A1S2YEC9"/>
<evidence type="ECO:0000256" key="3">
    <source>
        <dbReference type="ARBA" id="ARBA00022448"/>
    </source>
</evidence>
<feature type="region of interest" description="Disordered" evidence="6">
    <location>
        <begin position="409"/>
        <end position="440"/>
    </location>
</feature>
<dbReference type="GO" id="GO:0043130">
    <property type="term" value="F:ubiquitin binding"/>
    <property type="evidence" value="ECO:0007669"/>
    <property type="project" value="InterPro"/>
</dbReference>
<evidence type="ECO:0000259" key="7">
    <source>
        <dbReference type="PROSITE" id="PS50179"/>
    </source>
</evidence>
<feature type="domain" description="GAT" evidence="8">
    <location>
        <begin position="178"/>
        <end position="266"/>
    </location>
</feature>
<dbReference type="SMART" id="SM00288">
    <property type="entry name" value="VHS"/>
    <property type="match status" value="1"/>
</dbReference>
<sequence>MASELVNAATSEKLAETDWAKNIEICELVARDRRQARDVAKAIKKRLGSKHPNTQLYAVMLLEILMNNTGEHIHEQVIDIGIIPILVKMVKKKSDLPVRERIFLLLDATQSSLGGASGKFPQYYNAYYDLVNAGVQFPPSAQVVQPNHASSQPTRTVSVPNREEASPRHEAVVPQAESQTVPESSIIQKASNALEVLKEVLDAVDAQYPQGASDEFTLDLVEQCSFQKQRVMHLVMASRDEKIVSRAIELNEQLQKVLARHDDLVSGRASTTASEPLQKVLPRHNDIVSGRATTTATNTRFNHEESDEEEEPEQLVRRLRKGKACARPEDEDTETDISRMHLNGERFNRPLIRPLSLEPSRETHVPAPLPPPALVPPPRPKQNGELPHVAIPPPPAKHVERERFFQENKDASNLSGHMRGLSLHSRNGSRSHSGSFDFSD</sequence>
<dbReference type="GO" id="GO:0043328">
    <property type="term" value="P:protein transport to vacuole involved in ubiquitin-dependent protein catabolic process via the multivesicular body sorting pathway"/>
    <property type="evidence" value="ECO:0007669"/>
    <property type="project" value="InterPro"/>
</dbReference>
<feature type="compositionally biased region" description="Pro residues" evidence="6">
    <location>
        <begin position="367"/>
        <end position="380"/>
    </location>
</feature>
<reference evidence="9" key="1">
    <citation type="journal article" date="2013" name="Nat. Biotechnol.">
        <title>Draft genome sequence of chickpea (Cicer arietinum) provides a resource for trait improvement.</title>
        <authorList>
            <person name="Varshney R.K."/>
            <person name="Song C."/>
            <person name="Saxena R.K."/>
            <person name="Azam S."/>
            <person name="Yu S."/>
            <person name="Sharpe A.G."/>
            <person name="Cannon S."/>
            <person name="Baek J."/>
            <person name="Rosen B.D."/>
            <person name="Tar'an B."/>
            <person name="Millan T."/>
            <person name="Zhang X."/>
            <person name="Ramsay L.D."/>
            <person name="Iwata A."/>
            <person name="Wang Y."/>
            <person name="Nelson W."/>
            <person name="Farmer A.D."/>
            <person name="Gaur P.M."/>
            <person name="Soderlund C."/>
            <person name="Penmetsa R.V."/>
            <person name="Xu C."/>
            <person name="Bharti A.K."/>
            <person name="He W."/>
            <person name="Winter P."/>
            <person name="Zhao S."/>
            <person name="Hane J.K."/>
            <person name="Carrasquilla-Garcia N."/>
            <person name="Condie J.A."/>
            <person name="Upadhyaya H.D."/>
            <person name="Luo M.C."/>
            <person name="Thudi M."/>
            <person name="Gowda C.L."/>
            <person name="Singh N.P."/>
            <person name="Lichtenzveig J."/>
            <person name="Gali K.K."/>
            <person name="Rubio J."/>
            <person name="Nadarajan N."/>
            <person name="Dolezel J."/>
            <person name="Bansal K.C."/>
            <person name="Xu X."/>
            <person name="Edwards D."/>
            <person name="Zhang G."/>
            <person name="Kahl G."/>
            <person name="Gil J."/>
            <person name="Singh K.B."/>
            <person name="Datta S.K."/>
            <person name="Jackson S.A."/>
            <person name="Wang J."/>
            <person name="Cook D.R."/>
        </authorList>
    </citation>
    <scope>NUCLEOTIDE SEQUENCE [LARGE SCALE GENOMIC DNA]</scope>
    <source>
        <strain evidence="9">cv. CDC Frontier</strain>
    </source>
</reference>
<dbReference type="Gene3D" id="1.20.58.160">
    <property type="match status" value="1"/>
</dbReference>
<dbReference type="RefSeq" id="XP_004503010.1">
    <property type="nucleotide sequence ID" value="XM_004502953.3"/>
</dbReference>
<dbReference type="GO" id="GO:0016020">
    <property type="term" value="C:membrane"/>
    <property type="evidence" value="ECO:0007669"/>
    <property type="project" value="UniProtKB-SubCell"/>
</dbReference>
<accession>A0A1S2YEC9</accession>
<keyword evidence="3" id="KW-0813">Transport</keyword>
<evidence type="ECO:0000256" key="2">
    <source>
        <dbReference type="ARBA" id="ARBA00007708"/>
    </source>
</evidence>
<reference evidence="10" key="2">
    <citation type="submission" date="2025-08" db="UniProtKB">
        <authorList>
            <consortium name="RefSeq"/>
        </authorList>
    </citation>
    <scope>IDENTIFICATION</scope>
    <source>
        <tissue evidence="10">Etiolated seedlings</tissue>
    </source>
</reference>
<dbReference type="PANTHER" id="PTHR45898">
    <property type="entry name" value="TOM1-LIKE PROTEIN"/>
    <property type="match status" value="1"/>
</dbReference>
<evidence type="ECO:0000313" key="9">
    <source>
        <dbReference type="Proteomes" id="UP000087171"/>
    </source>
</evidence>
<feature type="region of interest" description="Disordered" evidence="6">
    <location>
        <begin position="359"/>
        <end position="395"/>
    </location>
</feature>
<dbReference type="GeneID" id="101508883"/>
<evidence type="ECO:0000256" key="1">
    <source>
        <dbReference type="ARBA" id="ARBA00004170"/>
    </source>
</evidence>
<dbReference type="InterPro" id="IPR002014">
    <property type="entry name" value="VHS_dom"/>
</dbReference>
<dbReference type="SUPFAM" id="SSF89009">
    <property type="entry name" value="GAT-like domain"/>
    <property type="match status" value="1"/>
</dbReference>
<dbReference type="PaxDb" id="3827-XP_004503010.1"/>
<dbReference type="PANTHER" id="PTHR45898:SF25">
    <property type="entry name" value="ENTH_VHS_GAT FAMILY PROTEIN"/>
    <property type="match status" value="1"/>
</dbReference>